<dbReference type="InterPro" id="IPR050833">
    <property type="entry name" value="Poly_Biosynth_Transport"/>
</dbReference>
<keyword evidence="5 6" id="KW-0472">Membrane</keyword>
<dbReference type="Pfam" id="PF01943">
    <property type="entry name" value="Polysacc_synt"/>
    <property type="match status" value="1"/>
</dbReference>
<dbReference type="AlphaFoldDB" id="A0A1T5GV50"/>
<sequence length="436" mass="46023">MQPEALAVSKSAAGRTDLATGLAWNLVSLAFLALAGILLNIAIGRWYSPAALGTFNVVFAIYIFLSQLAAFGLQFSALQAVSTAGVDDAVKLRRIIQGGLLACLAIASLVTLCAFLGTPLLARLFPAVPDFAAAWVLAAPGLIPFALNKLLLGVVNGLQHMRAFAVLQAGRYVFILASLGILTALGAPGYSLAGVLAVGEFILLCALASYVARIVPMRGEWREALHESRRHLRFGIRILPAGMVGELNTRVDVLMLGALLNDRAAGVYSIAALIFEAALQAVVVVRNNISPQLARSMAASDRAGILKFSRKLGLGVTLVMAFGALGAYLLYPHVAGLLFGDQDFAAAHQPLFWLMLALPFAAAPLCYSLILSQANRPALQSLAMTLSLAVNFLGNALLIPRFGMEGAAFAMGLSAIAMGIMIVVISRLALRVRLFI</sequence>
<keyword evidence="3 6" id="KW-0812">Transmembrane</keyword>
<feature type="transmembrane region" description="Helical" evidence="6">
    <location>
        <begin position="99"/>
        <end position="120"/>
    </location>
</feature>
<gene>
    <name evidence="7" type="ORF">SAMN05660750_04429</name>
</gene>
<feature type="transmembrane region" description="Helical" evidence="6">
    <location>
        <begin position="382"/>
        <end position="402"/>
    </location>
</feature>
<evidence type="ECO:0000256" key="5">
    <source>
        <dbReference type="ARBA" id="ARBA00023136"/>
    </source>
</evidence>
<name>A0A1T5GV50_9HYPH</name>
<evidence type="ECO:0000313" key="8">
    <source>
        <dbReference type="Proteomes" id="UP000190130"/>
    </source>
</evidence>
<feature type="transmembrane region" description="Helical" evidence="6">
    <location>
        <begin position="132"/>
        <end position="152"/>
    </location>
</feature>
<accession>A0A1T5GV50</accession>
<feature type="transmembrane region" description="Helical" evidence="6">
    <location>
        <begin position="21"/>
        <end position="43"/>
    </location>
</feature>
<evidence type="ECO:0000256" key="4">
    <source>
        <dbReference type="ARBA" id="ARBA00022989"/>
    </source>
</evidence>
<evidence type="ECO:0000256" key="3">
    <source>
        <dbReference type="ARBA" id="ARBA00022692"/>
    </source>
</evidence>
<reference evidence="7 8" key="1">
    <citation type="submission" date="2017-02" db="EMBL/GenBank/DDBJ databases">
        <authorList>
            <person name="Peterson S.W."/>
        </authorList>
    </citation>
    <scope>NUCLEOTIDE SEQUENCE [LARGE SCALE GENOMIC DNA]</scope>
    <source>
        <strain evidence="7 8">DSM 9653</strain>
    </source>
</reference>
<dbReference type="OrthoDB" id="8456599at2"/>
<comment type="subcellular location">
    <subcellularLocation>
        <location evidence="1">Cell membrane</location>
        <topology evidence="1">Multi-pass membrane protein</topology>
    </subcellularLocation>
</comment>
<dbReference type="InterPro" id="IPR002797">
    <property type="entry name" value="Polysacc_synth"/>
</dbReference>
<evidence type="ECO:0000313" key="7">
    <source>
        <dbReference type="EMBL" id="SKC12249.1"/>
    </source>
</evidence>
<feature type="transmembrane region" description="Helical" evidence="6">
    <location>
        <begin position="192"/>
        <end position="215"/>
    </location>
</feature>
<keyword evidence="2" id="KW-1003">Cell membrane</keyword>
<feature type="transmembrane region" description="Helical" evidence="6">
    <location>
        <begin position="312"/>
        <end position="331"/>
    </location>
</feature>
<dbReference type="PANTHER" id="PTHR30250">
    <property type="entry name" value="PST FAMILY PREDICTED COLANIC ACID TRANSPORTER"/>
    <property type="match status" value="1"/>
</dbReference>
<feature type="transmembrane region" description="Helical" evidence="6">
    <location>
        <begin position="164"/>
        <end position="186"/>
    </location>
</feature>
<keyword evidence="4 6" id="KW-1133">Transmembrane helix</keyword>
<feature type="transmembrane region" description="Helical" evidence="6">
    <location>
        <begin position="351"/>
        <end position="370"/>
    </location>
</feature>
<dbReference type="Proteomes" id="UP000190130">
    <property type="component" value="Unassembled WGS sequence"/>
</dbReference>
<dbReference type="RefSeq" id="WP_079592094.1">
    <property type="nucleotide sequence ID" value="NZ_FUYX01000016.1"/>
</dbReference>
<dbReference type="GO" id="GO:0005886">
    <property type="term" value="C:plasma membrane"/>
    <property type="evidence" value="ECO:0007669"/>
    <property type="project" value="UniProtKB-SubCell"/>
</dbReference>
<dbReference type="PANTHER" id="PTHR30250:SF11">
    <property type="entry name" value="O-ANTIGEN TRANSPORTER-RELATED"/>
    <property type="match status" value="1"/>
</dbReference>
<organism evidence="7 8">
    <name type="scientific">Bosea thiooxidans</name>
    <dbReference type="NCBI Taxonomy" id="53254"/>
    <lineage>
        <taxon>Bacteria</taxon>
        <taxon>Pseudomonadati</taxon>
        <taxon>Pseudomonadota</taxon>
        <taxon>Alphaproteobacteria</taxon>
        <taxon>Hyphomicrobiales</taxon>
        <taxon>Boseaceae</taxon>
        <taxon>Bosea</taxon>
    </lineage>
</organism>
<evidence type="ECO:0000256" key="1">
    <source>
        <dbReference type="ARBA" id="ARBA00004651"/>
    </source>
</evidence>
<evidence type="ECO:0000256" key="6">
    <source>
        <dbReference type="SAM" id="Phobius"/>
    </source>
</evidence>
<dbReference type="EMBL" id="FUYX01000016">
    <property type="protein sequence ID" value="SKC12249.1"/>
    <property type="molecule type" value="Genomic_DNA"/>
</dbReference>
<evidence type="ECO:0000256" key="2">
    <source>
        <dbReference type="ARBA" id="ARBA00022475"/>
    </source>
</evidence>
<proteinExistence type="predicted"/>
<protein>
    <submittedName>
        <fullName evidence="7">Membrane protein involved in the export of O-antigen and teichoic acid</fullName>
    </submittedName>
</protein>
<feature type="transmembrane region" description="Helical" evidence="6">
    <location>
        <begin position="55"/>
        <end position="78"/>
    </location>
</feature>
<feature type="transmembrane region" description="Helical" evidence="6">
    <location>
        <begin position="408"/>
        <end position="430"/>
    </location>
</feature>